<proteinExistence type="predicted"/>
<comment type="caution">
    <text evidence="1">The sequence shown here is derived from an EMBL/GenBank/DDBJ whole genome shotgun (WGS) entry which is preliminary data.</text>
</comment>
<sequence>MALEQSLPIERPQWKLNRDRTIKTIILILNKDLGKKDTIKSIKNKHSPSRI</sequence>
<reference evidence="1" key="1">
    <citation type="submission" date="2013-04" db="EMBL/GenBank/DDBJ databases">
        <authorList>
            <person name="Harkins D.M."/>
            <person name="Durkin A.S."/>
            <person name="Brinkac L.M."/>
            <person name="Haft D.H."/>
            <person name="Selengut J.D."/>
            <person name="Sanka R."/>
            <person name="DePew J."/>
            <person name="Purushe J."/>
            <person name="Galloway R.L."/>
            <person name="Vinetz J.M."/>
            <person name="Sutton G.G."/>
            <person name="Nierman W.C."/>
            <person name="Fouts D.E."/>
        </authorList>
    </citation>
    <scope>NUCLEOTIDE SEQUENCE [LARGE SCALE GENOMIC DNA]</scope>
    <source>
        <strain evidence="1">CDC</strain>
    </source>
</reference>
<evidence type="ECO:0000313" key="1">
    <source>
        <dbReference type="EMBL" id="EOQ97569.1"/>
    </source>
</evidence>
<name>R9A6B0_9LEPT</name>
<dbReference type="EMBL" id="AOGZ02000013">
    <property type="protein sequence ID" value="EOQ97569.1"/>
    <property type="molecule type" value="Genomic_DNA"/>
</dbReference>
<accession>R9A6B0</accession>
<keyword evidence="2" id="KW-1185">Reference proteome</keyword>
<protein>
    <submittedName>
        <fullName evidence="1">Uncharacterized protein</fullName>
    </submittedName>
</protein>
<organism evidence="1 2">
    <name type="scientific">Leptospira wolbachii serovar Codice str. CDC</name>
    <dbReference type="NCBI Taxonomy" id="1218599"/>
    <lineage>
        <taxon>Bacteria</taxon>
        <taxon>Pseudomonadati</taxon>
        <taxon>Spirochaetota</taxon>
        <taxon>Spirochaetia</taxon>
        <taxon>Leptospirales</taxon>
        <taxon>Leptospiraceae</taxon>
        <taxon>Leptospira</taxon>
    </lineage>
</organism>
<dbReference type="Proteomes" id="UP000013984">
    <property type="component" value="Unassembled WGS sequence"/>
</dbReference>
<gene>
    <name evidence="1" type="ORF">LEP1GSC195_0256</name>
</gene>
<evidence type="ECO:0000313" key="2">
    <source>
        <dbReference type="Proteomes" id="UP000013984"/>
    </source>
</evidence>
<dbReference type="AlphaFoldDB" id="R9A6B0"/>